<dbReference type="GO" id="GO:0051015">
    <property type="term" value="F:actin filament binding"/>
    <property type="evidence" value="ECO:0007669"/>
    <property type="project" value="TreeGrafter"/>
</dbReference>
<organism evidence="4 5">
    <name type="scientific">Hymenobacter swuensis DY53</name>
    <dbReference type="NCBI Taxonomy" id="1227739"/>
    <lineage>
        <taxon>Bacteria</taxon>
        <taxon>Pseudomonadati</taxon>
        <taxon>Bacteroidota</taxon>
        <taxon>Cytophagia</taxon>
        <taxon>Cytophagales</taxon>
        <taxon>Hymenobacteraceae</taxon>
        <taxon>Hymenobacter</taxon>
    </lineage>
</organism>
<dbReference type="EMBL" id="CP007143">
    <property type="protein sequence ID" value="AHJ95303.1"/>
    <property type="molecule type" value="Genomic_DNA"/>
</dbReference>
<evidence type="ECO:0000313" key="4">
    <source>
        <dbReference type="EMBL" id="AHJ95303.1"/>
    </source>
</evidence>
<feature type="coiled-coil region" evidence="1">
    <location>
        <begin position="847"/>
        <end position="935"/>
    </location>
</feature>
<dbReference type="Pfam" id="PF20155">
    <property type="entry name" value="TMP_3"/>
    <property type="match status" value="1"/>
</dbReference>
<dbReference type="NCBIfam" id="TIGR02675">
    <property type="entry name" value="tape_meas_nterm"/>
    <property type="match status" value="1"/>
</dbReference>
<feature type="transmembrane region" description="Helical" evidence="2">
    <location>
        <begin position="1187"/>
        <end position="1206"/>
    </location>
</feature>
<feature type="domain" description="Tape measure protein N-terminal" evidence="3">
    <location>
        <begin position="269"/>
        <end position="441"/>
    </location>
</feature>
<keyword evidence="2" id="KW-1133">Transmembrane helix</keyword>
<geneLocation type="plasmid" evidence="4 5">
    <name>pHsw2</name>
</geneLocation>
<evidence type="ECO:0000256" key="1">
    <source>
        <dbReference type="SAM" id="Coils"/>
    </source>
</evidence>
<feature type="coiled-coil region" evidence="1">
    <location>
        <begin position="54"/>
        <end position="172"/>
    </location>
</feature>
<dbReference type="Proteomes" id="UP000019423">
    <property type="component" value="Plasmid pHsw2"/>
</dbReference>
<keyword evidence="5" id="KW-1185">Reference proteome</keyword>
<gene>
    <name evidence="4" type="ORF">Hsw_PB0013</name>
</gene>
<keyword evidence="2" id="KW-0472">Membrane</keyword>
<dbReference type="PATRIC" id="fig|1227739.3.peg.11"/>
<evidence type="ECO:0000256" key="2">
    <source>
        <dbReference type="SAM" id="Phobius"/>
    </source>
</evidence>
<dbReference type="GO" id="GO:0000146">
    <property type="term" value="F:microfilament motor activity"/>
    <property type="evidence" value="ECO:0007669"/>
    <property type="project" value="TreeGrafter"/>
</dbReference>
<keyword evidence="4" id="KW-0614">Plasmid</keyword>
<feature type="coiled-coil region" evidence="1">
    <location>
        <begin position="710"/>
        <end position="766"/>
    </location>
</feature>
<dbReference type="HOGENOM" id="CLU_255705_0_0_10"/>
<feature type="coiled-coil region" evidence="1">
    <location>
        <begin position="1094"/>
        <end position="1158"/>
    </location>
</feature>
<sequence length="1379" mass="148625">MTEAFAALDKLAARDEAFRESVVRGEQERRKSMVDAARASIEAQQTEATALLAANQKRQQAVQLVKALTAAQNELIAAQLNARNSSEREAANKALNDNIRQVKAARAEVKQLDELVAQATEQARQETEKLTAAKRQAADATKAEAAAGKQAAAAAKEQEKAAAAAAKEADKQARAASVLGRLEAQLLDLTERRAKALSGSEAKGYNKQITDVTNQIKGLKSAGGTNVTGGFFSSLLGQVTGVAGGLFTLDKLFQGFKDGLRNAADIAGVKGTFNALAGGAAAGASEVRFLRKETDELGLDFISTANSYKLLYAAGKEANLATSDTRSIFEGIVAEGKVLGISNDKVASSLRAVSQMLGKGTVNAEEFRGQLGDVLPDAAAIAARALGVTTEQFDVMLRKGQIVSRDFLPKFAAEMKKTYGGASKDAAIELQANLNRIENVYVSVSSTVVGASAPLIRAFANLLEGNKGQAEIAEQASAAYERQSAAIQSLNSTIPQLVKRGEELSERTNLNKEEQAELAKIIATVADAIPGAVTKFDEYGKALGINTDAVAAFLQNNQKITNRAREVALRENRKFLDSLLNQQQGVVDQLNDVVMVEGVARLQKAETLAVEGVSVEYKTPFGTQEESDAKTKELNQLNLELLTKIADTRALLDSYATGGKVNKGDAGTVRNLSIILELQTKIKDLTAKRDAVTPGAITKDNPNGGGVSKIQEYNQQLEELQKQLDALLGKSEKGLKDLLSKRTAALKALLEEQKRLRGEFERAELQSLKDAGQARAQEQLRQDYNAVAQIEKNLKEREAAYRKVGGTGSQADGLIDSKDQERLDGLRMLAVQRFQEEIERINRENSRRILELQKDSDAKELAQLRAKFAEQIREVEQSGTGLQAALDKALLNGNQVQIDALASAKASSDQLLDSLREAQAEQERLLLRAQALKDIDMRQQLKVDGVNAGVPMVEQAVNVTADDTSAAQANAAERLSFVQRLMDKLYTLEVDGEKKRQKAILQAQIDGNQERMLQYENDYSEQAIGIKSSLAAMQQGLYDQLNAIGEVETKKMKKLDLLELLGVAPADREEVKVAIANVADAVTSGLTQIYQTQQQQAENRANSATTAISELSSQLQAEVALRKEGSASNIATLREQIQEQKKVRAEAVKEQRKAAQAQVVIDTLTQGSSVATAAAQALAALTPLGPFGFLLGIAAATTIVGAFTAAKVKAFQAAGKSGNDGGGGFFKGGYTGDGDKHTESNKLGDRGYTYHKKEFVMNNELTSQYRYALLEPLHLGRPQDIDWQAPQMKALLPDLELPKKLQQERQAAIEQRLTVQFAPMQAQFQAMQQELAAIKKHVGVTAARPDVVAMPDGSTMQIDPVTGSSVRRYTEGAKVPGVA</sequence>
<reference evidence="4 5" key="1">
    <citation type="submission" date="2014-01" db="EMBL/GenBank/DDBJ databases">
        <title>Complete sequence of plasmid2 of ionizing-radiation resistance bacterium Hymenobacter swuensis DY53.</title>
        <authorList>
            <person name="Jung J.-H."/>
            <person name="Jeong S.-W."/>
            <person name="Joe M.-H."/>
            <person name="Cho y.-j."/>
            <person name="Kim M.-K."/>
            <person name="Lim S.-Y."/>
        </authorList>
    </citation>
    <scope>NUCLEOTIDE SEQUENCE [LARGE SCALE GENOMIC DNA]</scope>
    <source>
        <strain evidence="4 5">DY53</strain>
        <plasmid evidence="4 5">pHsw2</plasmid>
    </source>
</reference>
<dbReference type="GO" id="GO:0016460">
    <property type="term" value="C:myosin II complex"/>
    <property type="evidence" value="ECO:0007669"/>
    <property type="project" value="TreeGrafter"/>
</dbReference>
<dbReference type="GO" id="GO:0032982">
    <property type="term" value="C:myosin filament"/>
    <property type="evidence" value="ECO:0007669"/>
    <property type="project" value="TreeGrafter"/>
</dbReference>
<dbReference type="PANTHER" id="PTHR45615">
    <property type="entry name" value="MYOSIN HEAVY CHAIN, NON-MUSCLE"/>
    <property type="match status" value="1"/>
</dbReference>
<dbReference type="eggNOG" id="COG3941">
    <property type="taxonomic scope" value="Bacteria"/>
</dbReference>
<evidence type="ECO:0000259" key="3">
    <source>
        <dbReference type="Pfam" id="PF20155"/>
    </source>
</evidence>
<dbReference type="InterPro" id="IPR013491">
    <property type="entry name" value="Tape_meas_N"/>
</dbReference>
<name>W8ERT3_9BACT</name>
<protein>
    <recommendedName>
        <fullName evidence="3">Tape measure protein N-terminal domain-containing protein</fullName>
    </recommendedName>
</protein>
<evidence type="ECO:0000313" key="5">
    <source>
        <dbReference type="Proteomes" id="UP000019423"/>
    </source>
</evidence>
<keyword evidence="2" id="KW-0812">Transmembrane</keyword>
<dbReference type="KEGG" id="hsw:Hsw_PB0013"/>
<accession>W8ERT3</accession>
<proteinExistence type="predicted"/>
<dbReference type="PANTHER" id="PTHR45615:SF40">
    <property type="entry name" value="MYOSIN HEAVY CHAIN, NON-MUSCLE"/>
    <property type="match status" value="1"/>
</dbReference>
<dbReference type="GO" id="GO:0005737">
    <property type="term" value="C:cytoplasm"/>
    <property type="evidence" value="ECO:0007669"/>
    <property type="project" value="TreeGrafter"/>
</dbReference>
<keyword evidence="1" id="KW-0175">Coiled coil</keyword>